<gene>
    <name evidence="3" type="primary">g11618</name>
    <name evidence="3" type="ORF">VP750_LOCUS10382</name>
</gene>
<feature type="region of interest" description="Disordered" evidence="2">
    <location>
        <begin position="40"/>
        <end position="124"/>
    </location>
</feature>
<feature type="coiled-coil region" evidence="1">
    <location>
        <begin position="1292"/>
        <end position="1326"/>
    </location>
</feature>
<feature type="region of interest" description="Disordered" evidence="2">
    <location>
        <begin position="184"/>
        <end position="302"/>
    </location>
</feature>
<feature type="region of interest" description="Disordered" evidence="2">
    <location>
        <begin position="380"/>
        <end position="399"/>
    </location>
</feature>
<feature type="compositionally biased region" description="Low complexity" evidence="2">
    <location>
        <begin position="275"/>
        <end position="290"/>
    </location>
</feature>
<feature type="region of interest" description="Disordered" evidence="2">
    <location>
        <begin position="752"/>
        <end position="771"/>
    </location>
</feature>
<sequence length="1373" mass="147551">MWQGFNQLANAVKEHAESATRDLGLDSQLENARKVASGLLLDASPSKADSHGGDAQGQGRHNLEAADGSTRGVTSHYPQQAVRSELAVSSWQGSDNGGFDEVPLGSPPLKAASADSNGGPPHLEKVAHSLRAYSKAEDKPQATAGREASQLRIENASLKQRLSAIENEAADVLGELEDLRDRLQASEQARSAAEASRPSPESGSPDRHAADSQDLAEKVRVLRAELQAQEEAAEDAQREAASSRQDADSALERTRLAQEEMSSKLQMAAAEREALSQQLQALHQSAQPPAEDMGTEEKGTAADEAMDWKARATKMKRQALTFKTKYTEAAAARDTALAELQALKEEKASASLVGSGGDSNADTDERHDLRQQLENLQEQHASMLSKEQSTAEMLQDANENSKALRDELNATTSDLRKLQDEREALMQQQASLSGQLQQLQQDLESQEGANLELQKACQSQEDDVGQLQTELAEAQHSLESLQQHVSVITAERESAVAKAAAASELQFGYEKAAQQLEELQRQLQEQQRLRAVDLAQATRAHQSLEAEAQANMQQAEADRRLALSLAEERLQEIQGLRADLQKVAEAPVPLPAPVVHPIVSAAAIAGSANGNGILGAEEHTADSPPVGHAAAPEGTIQSNPLFSPLREAPAEAASACETPSALPSRKPGAAMRKIKELQTALNRKDIELVAVQAQLQAALESAQGRQEADEARDPEMSSGPGQPSHELEALLEQKQAAETECGRLQKDISELTASLEKESKGHMSTQEELSLVKERLSAQTAETQAALQRVQSLTAEVESARDQATQLQLVLDEATKKVQAEHAAAESARSKTGEAAAAIQSLEQQRAELEARLASLQRDLESKEKELSALRDGSATESGLASAALNQAQSRAAAAEAAAASAVETAEAAQAAMRKAQEEVSSSIEAANERCKQAEELCRQRETALADARAEAEALRDALDAERAAADAAAAALRGSLEQRHAADIATALGDAKVGFRQQLHAQREQLEKELATQAVQLEEANARVQQLESDLEAAKHAAEGHAEDGLRMRAVLQESEELRQQLVQATSELQAVQQEASEAQAAARERQKRFTMLNATFRRKEEALVGRAEEAEGALSQARTESEEAKHLAAQAKKEAERSQKLVENLQSEAHAASGWCAAAEKARENAEKAAADASAQLVTLQLELQSLRAAQSRAQADAEDFDQRVAAAIAVKEEELVEQARAAEEAVQHAREETQRAETRCAAAEAAKIELSLRLAAALSEQEMAEDVSAVPSASARDTKQSPEEALQRMEELELAASVASRRASAAEGELHRVKQQLELTDKRAKELAWQIKMISDPRQIGGQQQARAEVASGMTASVLDMFGCGANFRR</sequence>
<evidence type="ECO:0000313" key="4">
    <source>
        <dbReference type="Proteomes" id="UP001497392"/>
    </source>
</evidence>
<dbReference type="SUPFAM" id="SSF90257">
    <property type="entry name" value="Myosin rod fragments"/>
    <property type="match status" value="1"/>
</dbReference>
<dbReference type="PANTHER" id="PTHR45615:SF66">
    <property type="entry name" value="CARD DOMAIN-CONTAINING PROTEIN"/>
    <property type="match status" value="1"/>
</dbReference>
<name>A0ABP1GCI6_9CHLO</name>
<evidence type="ECO:0000256" key="2">
    <source>
        <dbReference type="SAM" id="MobiDB-lite"/>
    </source>
</evidence>
<dbReference type="PANTHER" id="PTHR45615">
    <property type="entry name" value="MYOSIN HEAVY CHAIN, NON-MUSCLE"/>
    <property type="match status" value="1"/>
</dbReference>
<dbReference type="EMBL" id="CAXHTA020000018">
    <property type="protein sequence ID" value="CAL5228476.1"/>
    <property type="molecule type" value="Genomic_DNA"/>
</dbReference>
<evidence type="ECO:0000313" key="3">
    <source>
        <dbReference type="EMBL" id="CAL5228476.1"/>
    </source>
</evidence>
<feature type="region of interest" description="Disordered" evidence="2">
    <location>
        <begin position="1115"/>
        <end position="1138"/>
    </location>
</feature>
<feature type="compositionally biased region" description="Polar residues" evidence="2">
    <location>
        <begin position="71"/>
        <end position="94"/>
    </location>
</feature>
<organism evidence="3 4">
    <name type="scientific">Coccomyxa viridis</name>
    <dbReference type="NCBI Taxonomy" id="1274662"/>
    <lineage>
        <taxon>Eukaryota</taxon>
        <taxon>Viridiplantae</taxon>
        <taxon>Chlorophyta</taxon>
        <taxon>core chlorophytes</taxon>
        <taxon>Trebouxiophyceae</taxon>
        <taxon>Trebouxiophyceae incertae sedis</taxon>
        <taxon>Coccomyxaceae</taxon>
        <taxon>Coccomyxa</taxon>
    </lineage>
</organism>
<feature type="compositionally biased region" description="Basic and acidic residues" evidence="2">
    <location>
        <begin position="204"/>
        <end position="223"/>
    </location>
</feature>
<feature type="region of interest" description="Disordered" evidence="2">
    <location>
        <begin position="1"/>
        <end position="26"/>
    </location>
</feature>
<feature type="compositionally biased region" description="Basic and acidic residues" evidence="2">
    <location>
        <begin position="706"/>
        <end position="715"/>
    </location>
</feature>
<accession>A0ABP1GCI6</accession>
<protein>
    <submittedName>
        <fullName evidence="3">G11618 protein</fullName>
    </submittedName>
</protein>
<feature type="compositionally biased region" description="Basic and acidic residues" evidence="2">
    <location>
        <begin position="1121"/>
        <end position="1138"/>
    </location>
</feature>
<comment type="caution">
    <text evidence="3">The sequence shown here is derived from an EMBL/GenBank/DDBJ whole genome shotgun (WGS) entry which is preliminary data.</text>
</comment>
<proteinExistence type="predicted"/>
<feature type="compositionally biased region" description="Basic and acidic residues" evidence="2">
    <location>
        <begin position="245"/>
        <end position="262"/>
    </location>
</feature>
<feature type="coiled-coil region" evidence="1">
    <location>
        <begin position="783"/>
        <end position="965"/>
    </location>
</feature>
<keyword evidence="4" id="KW-1185">Reference proteome</keyword>
<feature type="compositionally biased region" description="Basic and acidic residues" evidence="2">
    <location>
        <begin position="752"/>
        <end position="761"/>
    </location>
</feature>
<reference evidence="3 4" key="1">
    <citation type="submission" date="2024-06" db="EMBL/GenBank/DDBJ databases">
        <authorList>
            <person name="Kraege A."/>
            <person name="Thomma B."/>
        </authorList>
    </citation>
    <scope>NUCLEOTIDE SEQUENCE [LARGE SCALE GENOMIC DNA]</scope>
</reference>
<keyword evidence="1" id="KW-0175">Coiled coil</keyword>
<dbReference type="Gene3D" id="1.20.5.340">
    <property type="match status" value="1"/>
</dbReference>
<evidence type="ECO:0000256" key="1">
    <source>
        <dbReference type="SAM" id="Coils"/>
    </source>
</evidence>
<feature type="compositionally biased region" description="Low complexity" evidence="2">
    <location>
        <begin position="185"/>
        <end position="202"/>
    </location>
</feature>
<feature type="compositionally biased region" description="Basic and acidic residues" evidence="2">
    <location>
        <begin position="12"/>
        <end position="24"/>
    </location>
</feature>
<feature type="region of interest" description="Disordered" evidence="2">
    <location>
        <begin position="700"/>
        <end position="736"/>
    </location>
</feature>
<dbReference type="Proteomes" id="UP001497392">
    <property type="component" value="Unassembled WGS sequence"/>
</dbReference>